<dbReference type="InterPro" id="IPR036075">
    <property type="entry name" value="ARMT-1-like_metal-bd_sf"/>
</dbReference>
<evidence type="ECO:0000256" key="5">
    <source>
        <dbReference type="ARBA" id="ARBA00022596"/>
    </source>
</evidence>
<keyword evidence="5" id="KW-0533">Nickel</keyword>
<dbReference type="Gene3D" id="3.40.50.10880">
    <property type="entry name" value="Uncharacterised protein PF01937, DUF89, domain 3"/>
    <property type="match status" value="1"/>
</dbReference>
<dbReference type="Gene3D" id="3.30.420.510">
    <property type="match status" value="1"/>
</dbReference>
<evidence type="ECO:0000256" key="12">
    <source>
        <dbReference type="ARBA" id="ARBA00023211"/>
    </source>
</evidence>
<dbReference type="GO" id="GO:0016787">
    <property type="term" value="F:hydrolase activity"/>
    <property type="evidence" value="ECO:0007669"/>
    <property type="project" value="UniProtKB-KW"/>
</dbReference>
<evidence type="ECO:0000313" key="17">
    <source>
        <dbReference type="EMBL" id="CAL1543269.1"/>
    </source>
</evidence>
<dbReference type="FunFam" id="3.30.420.510:FF:000008">
    <property type="entry name" value="Pantothenate kinase"/>
    <property type="match status" value="1"/>
</dbReference>
<comment type="cofactor">
    <cofactor evidence="2">
        <name>Ni(2+)</name>
        <dbReference type="ChEBI" id="CHEBI:49786"/>
    </cofactor>
</comment>
<dbReference type="InterPro" id="IPR002791">
    <property type="entry name" value="ARMT1-like_metal-bd"/>
</dbReference>
<dbReference type="SUPFAM" id="SSF53067">
    <property type="entry name" value="Actin-like ATPase domain"/>
    <property type="match status" value="2"/>
</dbReference>
<dbReference type="GO" id="GO:0015937">
    <property type="term" value="P:coenzyme A biosynthetic process"/>
    <property type="evidence" value="ECO:0007669"/>
    <property type="project" value="UniProtKB-KW"/>
</dbReference>
<evidence type="ECO:0000256" key="13">
    <source>
        <dbReference type="ARBA" id="ARBA00029347"/>
    </source>
</evidence>
<keyword evidence="18" id="KW-1185">Reference proteome</keyword>
<evidence type="ECO:0000256" key="3">
    <source>
        <dbReference type="ARBA" id="ARBA00011388"/>
    </source>
</evidence>
<comment type="function">
    <text evidence="15">Phosphatase which shows a preference for 4'-phosphopantetheine and its oxidatively damaged forms (sulfonate or S-sulfonate), providing strong indirect evidence that the phosphatase activity pre-empts damage in the coenzyme A (CoA) pathway. Hydrolyzing excess 4'-phosphopantetheine could constitute a directed overflow mechanism to prevent its oxidation to the S-sulfonate, sulfonate, or other forms. Hydrolyzing 4'-phosphopantetheine sulfonate or S-sulfonate would forestall their conversion to inactive forms of CoA and acyl carrier protein. May play a role in the physiological regulation of CoA intracellular levels.</text>
</comment>
<evidence type="ECO:0000256" key="6">
    <source>
        <dbReference type="ARBA" id="ARBA00022723"/>
    </source>
</evidence>
<dbReference type="Proteomes" id="UP001497497">
    <property type="component" value="Unassembled WGS sequence"/>
</dbReference>
<keyword evidence="8" id="KW-0378">Hydrolase</keyword>
<comment type="catalytic activity">
    <reaction evidence="13">
        <text>(R)-4'-phospho-S-sulfopantetheine + H2O = (R)-S-sulfopantetheine + phosphate</text>
        <dbReference type="Rhea" id="RHEA:68340"/>
        <dbReference type="ChEBI" id="CHEBI:15377"/>
        <dbReference type="ChEBI" id="CHEBI:43474"/>
        <dbReference type="ChEBI" id="CHEBI:177302"/>
        <dbReference type="ChEBI" id="CHEBI:177303"/>
    </reaction>
    <physiologicalReaction direction="left-to-right" evidence="13">
        <dbReference type="Rhea" id="RHEA:68341"/>
    </physiologicalReaction>
</comment>
<gene>
    <name evidence="17" type="ORF">GSLYS_00016803001</name>
</gene>
<dbReference type="GO" id="GO:0005524">
    <property type="term" value="F:ATP binding"/>
    <property type="evidence" value="ECO:0007669"/>
    <property type="project" value="UniProtKB-KW"/>
</dbReference>
<protein>
    <recommendedName>
        <fullName evidence="4">4'-phosphopantetheine phosphatase</fullName>
    </recommendedName>
    <alternativeName>
        <fullName evidence="14">Inactive pantothenic acid kinase 4</fullName>
    </alternativeName>
</protein>
<dbReference type="Gene3D" id="3.30.420.40">
    <property type="match status" value="1"/>
</dbReference>
<evidence type="ECO:0000256" key="7">
    <source>
        <dbReference type="ARBA" id="ARBA00022741"/>
    </source>
</evidence>
<comment type="caution">
    <text evidence="17">The sequence shown here is derived from an EMBL/GenBank/DDBJ whole genome shotgun (WGS) entry which is preliminary data.</text>
</comment>
<comment type="cofactor">
    <cofactor evidence="1">
        <name>Mn(2+)</name>
        <dbReference type="ChEBI" id="CHEBI:29035"/>
    </cofactor>
</comment>
<dbReference type="EMBL" id="CAXITT010000537">
    <property type="protein sequence ID" value="CAL1543269.1"/>
    <property type="molecule type" value="Genomic_DNA"/>
</dbReference>
<evidence type="ECO:0000256" key="1">
    <source>
        <dbReference type="ARBA" id="ARBA00001936"/>
    </source>
</evidence>
<organism evidence="17 18">
    <name type="scientific">Lymnaea stagnalis</name>
    <name type="common">Great pond snail</name>
    <name type="synonym">Helix stagnalis</name>
    <dbReference type="NCBI Taxonomy" id="6523"/>
    <lineage>
        <taxon>Eukaryota</taxon>
        <taxon>Metazoa</taxon>
        <taxon>Spiralia</taxon>
        <taxon>Lophotrochozoa</taxon>
        <taxon>Mollusca</taxon>
        <taxon>Gastropoda</taxon>
        <taxon>Heterobranchia</taxon>
        <taxon>Euthyneura</taxon>
        <taxon>Panpulmonata</taxon>
        <taxon>Hygrophila</taxon>
        <taxon>Lymnaeoidea</taxon>
        <taxon>Lymnaeidae</taxon>
        <taxon>Lymnaea</taxon>
    </lineage>
</organism>
<name>A0AAV2IB52_LYMST</name>
<keyword evidence="6" id="KW-0479">Metal-binding</keyword>
<dbReference type="Pfam" id="PF01937">
    <property type="entry name" value="ARMT1-like_dom"/>
    <property type="match status" value="1"/>
</dbReference>
<dbReference type="GO" id="GO:0005829">
    <property type="term" value="C:cytosol"/>
    <property type="evidence" value="ECO:0007669"/>
    <property type="project" value="TreeGrafter"/>
</dbReference>
<dbReference type="Gene3D" id="1.20.1700.10">
    <property type="entry name" value="AF1104-like"/>
    <property type="match status" value="1"/>
</dbReference>
<dbReference type="PANTHER" id="PTHR12280">
    <property type="entry name" value="PANTOTHENATE KINASE"/>
    <property type="match status" value="1"/>
</dbReference>
<dbReference type="FunFam" id="3.30.420.40:FF:000067">
    <property type="entry name" value="Pantothenate kinase 4"/>
    <property type="match status" value="1"/>
</dbReference>
<dbReference type="GO" id="GO:0004594">
    <property type="term" value="F:pantothenate kinase activity"/>
    <property type="evidence" value="ECO:0007669"/>
    <property type="project" value="TreeGrafter"/>
</dbReference>
<dbReference type="GO" id="GO:0046872">
    <property type="term" value="F:metal ion binding"/>
    <property type="evidence" value="ECO:0007669"/>
    <property type="project" value="UniProtKB-KW"/>
</dbReference>
<comment type="subunit">
    <text evidence="3">Homodimer. Interacts with PKM.</text>
</comment>
<accession>A0AAV2IB52</accession>
<evidence type="ECO:0000256" key="11">
    <source>
        <dbReference type="ARBA" id="ARBA00023074"/>
    </source>
</evidence>
<keyword evidence="7" id="KW-0547">Nucleotide-binding</keyword>
<dbReference type="AlphaFoldDB" id="A0AAV2IB52"/>
<keyword evidence="10" id="KW-0173">Coenzyme A biosynthesis</keyword>
<dbReference type="FunFam" id="3.40.50.10880:FF:000001">
    <property type="entry name" value="Pantothenate kinase 4"/>
    <property type="match status" value="1"/>
</dbReference>
<dbReference type="CDD" id="cd24123">
    <property type="entry name" value="ASKHA_NBD_PanK-II_Pank4"/>
    <property type="match status" value="1"/>
</dbReference>
<dbReference type="Pfam" id="PF03630">
    <property type="entry name" value="Fumble"/>
    <property type="match status" value="1"/>
</dbReference>
<evidence type="ECO:0000256" key="4">
    <source>
        <dbReference type="ARBA" id="ARBA00019490"/>
    </source>
</evidence>
<reference evidence="17 18" key="1">
    <citation type="submission" date="2024-04" db="EMBL/GenBank/DDBJ databases">
        <authorList>
            <consortium name="Genoscope - CEA"/>
            <person name="William W."/>
        </authorList>
    </citation>
    <scope>NUCLEOTIDE SEQUENCE [LARGE SCALE GENOMIC DNA]</scope>
</reference>
<evidence type="ECO:0000256" key="10">
    <source>
        <dbReference type="ARBA" id="ARBA00022993"/>
    </source>
</evidence>
<dbReference type="InterPro" id="IPR043129">
    <property type="entry name" value="ATPase_NBD"/>
</dbReference>
<dbReference type="InterPro" id="IPR004567">
    <property type="entry name" value="Type_II_PanK"/>
</dbReference>
<dbReference type="NCBIfam" id="TIGR00555">
    <property type="entry name" value="panK_eukar"/>
    <property type="match status" value="1"/>
</dbReference>
<keyword evidence="11" id="KW-0944">Nitration</keyword>
<keyword evidence="12" id="KW-0464">Manganese</keyword>
<evidence type="ECO:0000313" key="18">
    <source>
        <dbReference type="Proteomes" id="UP001497497"/>
    </source>
</evidence>
<dbReference type="InterPro" id="IPR035073">
    <property type="entry name" value="At2g17340_3_helix_bundle"/>
</dbReference>
<proteinExistence type="predicted"/>
<evidence type="ECO:0000259" key="16">
    <source>
        <dbReference type="Pfam" id="PF01937"/>
    </source>
</evidence>
<evidence type="ECO:0000256" key="15">
    <source>
        <dbReference type="ARBA" id="ARBA00046055"/>
    </source>
</evidence>
<evidence type="ECO:0000256" key="14">
    <source>
        <dbReference type="ARBA" id="ARBA00032948"/>
    </source>
</evidence>
<dbReference type="SUPFAM" id="SSF111321">
    <property type="entry name" value="AF1104-like"/>
    <property type="match status" value="1"/>
</dbReference>
<keyword evidence="9" id="KW-0067">ATP-binding</keyword>
<feature type="domain" description="Damage-control phosphatase ARMT1-like metal-binding" evidence="16">
    <location>
        <begin position="458"/>
        <end position="759"/>
    </location>
</feature>
<evidence type="ECO:0000256" key="2">
    <source>
        <dbReference type="ARBA" id="ARBA00001967"/>
    </source>
</evidence>
<dbReference type="GO" id="GO:0005634">
    <property type="term" value="C:nucleus"/>
    <property type="evidence" value="ECO:0007669"/>
    <property type="project" value="TreeGrafter"/>
</dbReference>
<dbReference type="PANTHER" id="PTHR12280:SF20">
    <property type="entry name" value="4'-PHOSPHOPANTETHEINE PHOSPHATASE"/>
    <property type="match status" value="1"/>
</dbReference>
<evidence type="ECO:0000256" key="8">
    <source>
        <dbReference type="ARBA" id="ARBA00022801"/>
    </source>
</evidence>
<sequence>MAHKSYARCIDLPTEQVFHNIRNAKRFAMDIGGSLAKVAYSSLVKKKSTMVFDDTDSIGPNKGSIYNVSETDQEIVRLHFVKFETKYIETCLDFINANLIQSRESMLDKVIKVTGGGAYKYTELINGKLGVQVDKEDEMECLIKGCNFLLKNISDEAFCYTRHANPEYKFQGVDSHVFPYLLVNIGSGVSLCKVESESKFERIGGTSTGGGTFWGLGSLLTSAKEFDELLELAESGDHKSVDMLVKDIYGGDYGAIGLGADVIASSFGKAARSTKDSAQNSPSFKKEDIARSLLLCISNDIGQIAYLQAKLHGVQKIYFGGFFIRGHPFTMHTITFAINFWSKGEIQALFLRHEGYLGAIGAFLKGMEEEDDERYSWGENLAGSSGLASPKHVGTSHVVQELSNNFSMLEINRLDRALHPCPLLLDVISYLPDTVDLTQDIDARNYWLKCFADGAKKTHDLAVKSQPHEQDASERADKFLKKYLERLKSLEQNPCAYGSLTVRSLLDTSTHFLEESLFTDIFSQQKQFENEQALRVLPSRLKTLDEQPESERHFQLVLGMLAGNVFDWGAKEVCTILETQQLTLEEAQAKLQKRPWLCDDFDTWLCRVSQPNPYKCAVIFVDNSGVDIILGIFPFARQLLSMGTNVILCANSQPSLNDVVYRELLWIVNKASDVCPVLHNAMTEGRLKVMETGQASPCLDLRLIDEKLVSAIKEMEADLVVIEGMGRAIHTNFDASFACDALKVAVIKNRWLANRYGGEMFSVIFKFEKGRKVSSSCLSAASAKR</sequence>
<evidence type="ECO:0000256" key="9">
    <source>
        <dbReference type="ARBA" id="ARBA00022840"/>
    </source>
</evidence>